<dbReference type="PROSITE" id="PS51746">
    <property type="entry name" value="PPM_2"/>
    <property type="match status" value="1"/>
</dbReference>
<dbReference type="GO" id="GO:0046872">
    <property type="term" value="F:metal ion binding"/>
    <property type="evidence" value="ECO:0007669"/>
    <property type="project" value="UniProtKB-KW"/>
</dbReference>
<dbReference type="Gene3D" id="3.60.40.10">
    <property type="entry name" value="PPM-type phosphatase domain"/>
    <property type="match status" value="1"/>
</dbReference>
<keyword evidence="1" id="KW-0479">Metal-binding</keyword>
<feature type="non-terminal residue" evidence="6">
    <location>
        <position position="1"/>
    </location>
</feature>
<dbReference type="Pfam" id="PF00481">
    <property type="entry name" value="PP2C"/>
    <property type="match status" value="1"/>
</dbReference>
<dbReference type="AlphaFoldDB" id="A0A4P9ZQ67"/>
<keyword evidence="7" id="KW-1185">Reference proteome</keyword>
<dbReference type="GO" id="GO:0005739">
    <property type="term" value="C:mitochondrion"/>
    <property type="evidence" value="ECO:0007669"/>
    <property type="project" value="TreeGrafter"/>
</dbReference>
<protein>
    <submittedName>
        <fullName evidence="6">Phosphatase 2C-like domain-containing protein</fullName>
    </submittedName>
</protein>
<dbReference type="EMBL" id="ML002848">
    <property type="protein sequence ID" value="RKP35523.1"/>
    <property type="molecule type" value="Genomic_DNA"/>
</dbReference>
<organism evidence="6 7">
    <name type="scientific">Dimargaris cristalligena</name>
    <dbReference type="NCBI Taxonomy" id="215637"/>
    <lineage>
        <taxon>Eukaryota</taxon>
        <taxon>Fungi</taxon>
        <taxon>Fungi incertae sedis</taxon>
        <taxon>Zoopagomycota</taxon>
        <taxon>Kickxellomycotina</taxon>
        <taxon>Dimargaritomycetes</taxon>
        <taxon>Dimargaritales</taxon>
        <taxon>Dimargaritaceae</taxon>
        <taxon>Dimargaris</taxon>
    </lineage>
</organism>
<evidence type="ECO:0000256" key="3">
    <source>
        <dbReference type="ARBA" id="ARBA00022912"/>
    </source>
</evidence>
<keyword evidence="3 4" id="KW-0904">Protein phosphatase</keyword>
<dbReference type="SUPFAM" id="SSF81606">
    <property type="entry name" value="PP2C-like"/>
    <property type="match status" value="1"/>
</dbReference>
<accession>A0A4P9ZQ67</accession>
<keyword evidence="2 4" id="KW-0378">Hydrolase</keyword>
<dbReference type="InterPro" id="IPR001932">
    <property type="entry name" value="PPM-type_phosphatase-like_dom"/>
</dbReference>
<dbReference type="InterPro" id="IPR015655">
    <property type="entry name" value="PP2C"/>
</dbReference>
<dbReference type="PROSITE" id="PS01032">
    <property type="entry name" value="PPM_1"/>
    <property type="match status" value="1"/>
</dbReference>
<evidence type="ECO:0000313" key="6">
    <source>
        <dbReference type="EMBL" id="RKP35523.1"/>
    </source>
</evidence>
<feature type="domain" description="PPM-type phosphatase" evidence="5">
    <location>
        <begin position="1"/>
        <end position="361"/>
    </location>
</feature>
<evidence type="ECO:0000259" key="5">
    <source>
        <dbReference type="PROSITE" id="PS51746"/>
    </source>
</evidence>
<gene>
    <name evidence="6" type="ORF">BJ085DRAFT_1082</name>
</gene>
<dbReference type="InterPro" id="IPR036457">
    <property type="entry name" value="PPM-type-like_dom_sf"/>
</dbReference>
<proteinExistence type="inferred from homology"/>
<reference evidence="7" key="1">
    <citation type="journal article" date="2018" name="Nat. Microbiol.">
        <title>Leveraging single-cell genomics to expand the fungal tree of life.</title>
        <authorList>
            <person name="Ahrendt S.R."/>
            <person name="Quandt C.A."/>
            <person name="Ciobanu D."/>
            <person name="Clum A."/>
            <person name="Salamov A."/>
            <person name="Andreopoulos B."/>
            <person name="Cheng J.F."/>
            <person name="Woyke T."/>
            <person name="Pelin A."/>
            <person name="Henrissat B."/>
            <person name="Reynolds N.K."/>
            <person name="Benny G.L."/>
            <person name="Smith M.E."/>
            <person name="James T.Y."/>
            <person name="Grigoriev I.V."/>
        </authorList>
    </citation>
    <scope>NUCLEOTIDE SEQUENCE [LARGE SCALE GENOMIC DNA]</scope>
    <source>
        <strain evidence="7">RSA 468</strain>
    </source>
</reference>
<dbReference type="InterPro" id="IPR000222">
    <property type="entry name" value="PP2C_BS"/>
</dbReference>
<name>A0A4P9ZQ67_9FUNG</name>
<evidence type="ECO:0000256" key="4">
    <source>
        <dbReference type="RuleBase" id="RU003465"/>
    </source>
</evidence>
<evidence type="ECO:0000256" key="1">
    <source>
        <dbReference type="ARBA" id="ARBA00022723"/>
    </source>
</evidence>
<evidence type="ECO:0000313" key="7">
    <source>
        <dbReference type="Proteomes" id="UP000268162"/>
    </source>
</evidence>
<dbReference type="GO" id="GO:0004741">
    <property type="term" value="F:[pyruvate dehydrogenase (acetyl-transferring)]-phosphatase activity"/>
    <property type="evidence" value="ECO:0007669"/>
    <property type="project" value="TreeGrafter"/>
</dbReference>
<dbReference type="SMART" id="SM00332">
    <property type="entry name" value="PP2Cc"/>
    <property type="match status" value="1"/>
</dbReference>
<dbReference type="CDD" id="cd00143">
    <property type="entry name" value="PP2Cc"/>
    <property type="match status" value="1"/>
</dbReference>
<dbReference type="Proteomes" id="UP000268162">
    <property type="component" value="Unassembled WGS sequence"/>
</dbReference>
<dbReference type="PANTHER" id="PTHR13832">
    <property type="entry name" value="PROTEIN PHOSPHATASE 2C"/>
    <property type="match status" value="1"/>
</dbReference>
<comment type="similarity">
    <text evidence="4">Belongs to the PP2C family.</text>
</comment>
<evidence type="ECO:0000256" key="2">
    <source>
        <dbReference type="ARBA" id="ARBA00022801"/>
    </source>
</evidence>
<sequence length="361" mass="39871">VLRYDTNQLASNNPIEDRHQEWSLPLASPAPSESLLNGLGRWLMFSVFDGHAGYQCADKVAQSLPDHTQRALTWSLNSEKEKHPEAPANATRVAHHTLTNSFVTMDEELLEGSLQNVINNPTQAREMLLPAVAGACGLVACIDSETRQLSVASAGDSRAVLGSLNGTTGEWTATPLNDDHTADNPAERQRLIDEHPGEAKTVISRGRVLGSLMPTRAFGDARYKWSEQIQAQLFPTQFPGRRATPKHYQTPPYVTAHPEVSHRNLTPSDKFIVVASDGLYDELSNKEIVQAVAEFWESRIYNNPDPKLTKAHSIPDDNAATHLIRRAYGGDNPKIISRLLAIPSPKSRSYRDDITVTIVFL</sequence>
<feature type="non-terminal residue" evidence="6">
    <location>
        <position position="361"/>
    </location>
</feature>
<dbReference type="PANTHER" id="PTHR13832:SF792">
    <property type="entry name" value="GM14286P"/>
    <property type="match status" value="1"/>
</dbReference>
<dbReference type="STRING" id="215637.A0A4P9ZQ67"/>